<dbReference type="STRING" id="1090615.SAMN04515671_1163"/>
<evidence type="ECO:0000256" key="1">
    <source>
        <dbReference type="ARBA" id="ARBA00023186"/>
    </source>
</evidence>
<keyword evidence="3" id="KW-1185">Reference proteome</keyword>
<protein>
    <submittedName>
        <fullName evidence="2">Urease accessory protein</fullName>
    </submittedName>
</protein>
<accession>A0A1H0K4G7</accession>
<evidence type="ECO:0000313" key="2">
    <source>
        <dbReference type="EMBL" id="SDO50905.1"/>
    </source>
</evidence>
<dbReference type="OrthoDB" id="8677206at2"/>
<dbReference type="Pfam" id="PF01774">
    <property type="entry name" value="UreD"/>
    <property type="match status" value="1"/>
</dbReference>
<dbReference type="GO" id="GO:0016151">
    <property type="term" value="F:nickel cation binding"/>
    <property type="evidence" value="ECO:0007669"/>
    <property type="project" value="InterPro"/>
</dbReference>
<organism evidence="2 3">
    <name type="scientific">Nakamurella panacisegetis</name>
    <dbReference type="NCBI Taxonomy" id="1090615"/>
    <lineage>
        <taxon>Bacteria</taxon>
        <taxon>Bacillati</taxon>
        <taxon>Actinomycetota</taxon>
        <taxon>Actinomycetes</taxon>
        <taxon>Nakamurellales</taxon>
        <taxon>Nakamurellaceae</taxon>
        <taxon>Nakamurella</taxon>
    </lineage>
</organism>
<keyword evidence="1" id="KW-0143">Chaperone</keyword>
<evidence type="ECO:0000313" key="3">
    <source>
        <dbReference type="Proteomes" id="UP000198741"/>
    </source>
</evidence>
<dbReference type="InterPro" id="IPR002669">
    <property type="entry name" value="UreD"/>
</dbReference>
<reference evidence="2 3" key="1">
    <citation type="submission" date="2016-10" db="EMBL/GenBank/DDBJ databases">
        <authorList>
            <person name="de Groot N.N."/>
        </authorList>
    </citation>
    <scope>NUCLEOTIDE SEQUENCE [LARGE SCALE GENOMIC DNA]</scope>
    <source>
        <strain evidence="3">P4-7,KCTC 19426,CECT 7604</strain>
    </source>
</reference>
<dbReference type="AlphaFoldDB" id="A0A1H0K4G7"/>
<dbReference type="RefSeq" id="WP_090475021.1">
    <property type="nucleotide sequence ID" value="NZ_LT629710.1"/>
</dbReference>
<dbReference type="Proteomes" id="UP000198741">
    <property type="component" value="Chromosome I"/>
</dbReference>
<dbReference type="EMBL" id="LT629710">
    <property type="protein sequence ID" value="SDO50905.1"/>
    <property type="molecule type" value="Genomic_DNA"/>
</dbReference>
<name>A0A1H0K4G7_9ACTN</name>
<gene>
    <name evidence="2" type="ORF">SAMN04515671_1163</name>
</gene>
<proteinExistence type="predicted"/>
<sequence>MTFVGVDAGEGRSRLRMTGGNLAPRLVRQDATGAKVALVATTALLLGEDRVELDLRVGPGAWLEIVETAGTVAYDAGGAPSWWNVQVTVDAGGMLLWPGEPFVVSDGANTLRHSRFDLAAGAVMCIRETVVLGRSGQVGGAVRVQNRIERPDGPLLVEDLDLRDPATRELPGLAGRASVIDTLTLAGAAVPNAPSIPVGHHFALDGEGAVARVLRSGLAGSPVPGWWVAWSAAARAAHLRPGW</sequence>